<dbReference type="Proteomes" id="UP001158986">
    <property type="component" value="Unassembled WGS sequence"/>
</dbReference>
<proteinExistence type="predicted"/>
<keyword evidence="3" id="KW-1185">Reference proteome</keyword>
<protein>
    <submittedName>
        <fullName evidence="2">Uncharacterized protein</fullName>
    </submittedName>
</protein>
<evidence type="ECO:0000256" key="1">
    <source>
        <dbReference type="SAM" id="MobiDB-lite"/>
    </source>
</evidence>
<dbReference type="EMBL" id="CAKLCB010000381">
    <property type="protein sequence ID" value="CAH0521538.1"/>
    <property type="molecule type" value="Genomic_DNA"/>
</dbReference>
<gene>
    <name evidence="2" type="ORF">PBS001_LOCUS7984</name>
</gene>
<evidence type="ECO:0000313" key="3">
    <source>
        <dbReference type="Proteomes" id="UP001158986"/>
    </source>
</evidence>
<feature type="region of interest" description="Disordered" evidence="1">
    <location>
        <begin position="90"/>
        <end position="124"/>
    </location>
</feature>
<reference evidence="2 3" key="1">
    <citation type="submission" date="2021-11" db="EMBL/GenBank/DDBJ databases">
        <authorList>
            <person name="Islam A."/>
            <person name="Islam S."/>
            <person name="Flora M.S."/>
            <person name="Rahman M."/>
            <person name="Ziaur R.M."/>
            <person name="Epstein J.H."/>
            <person name="Hassan M."/>
            <person name="Klassen M."/>
            <person name="Woodard K."/>
            <person name="Webb A."/>
            <person name="Webby R.J."/>
            <person name="El Zowalaty M.E."/>
        </authorList>
    </citation>
    <scope>NUCLEOTIDE SEQUENCE [LARGE SCALE GENOMIC DNA]</scope>
    <source>
        <strain evidence="2">Pbs1</strain>
    </source>
</reference>
<comment type="caution">
    <text evidence="2">The sequence shown here is derived from an EMBL/GenBank/DDBJ whole genome shotgun (WGS) entry which is preliminary data.</text>
</comment>
<feature type="region of interest" description="Disordered" evidence="1">
    <location>
        <begin position="1"/>
        <end position="24"/>
    </location>
</feature>
<organism evidence="2 3">
    <name type="scientific">Peronospora belbahrii</name>
    <dbReference type="NCBI Taxonomy" id="622444"/>
    <lineage>
        <taxon>Eukaryota</taxon>
        <taxon>Sar</taxon>
        <taxon>Stramenopiles</taxon>
        <taxon>Oomycota</taxon>
        <taxon>Peronosporomycetes</taxon>
        <taxon>Peronosporales</taxon>
        <taxon>Peronosporaceae</taxon>
        <taxon>Peronospora</taxon>
    </lineage>
</organism>
<evidence type="ECO:0000313" key="2">
    <source>
        <dbReference type="EMBL" id="CAH0521538.1"/>
    </source>
</evidence>
<sequence>MSSISAPPIIATPSKPEQKTPWPTTYEAVTPCPTISHPDSIEPAISDLTPLHQETDVSVTSLQTTIEPVTPCPSTSSPATPLATLPCRSTAEPAIPSKSHCIRQQASKPPSISDHATSDFISAY</sequence>
<name>A0ABN8D9P1_9STRA</name>
<accession>A0ABN8D9P1</accession>